<dbReference type="EMBL" id="OU895877">
    <property type="protein sequence ID" value="CAH1712121.1"/>
    <property type="molecule type" value="Genomic_DNA"/>
</dbReference>
<evidence type="ECO:0008006" key="5">
    <source>
        <dbReference type="Google" id="ProtNLM"/>
    </source>
</evidence>
<dbReference type="Pfam" id="PF13561">
    <property type="entry name" value="adh_short_C2"/>
    <property type="match status" value="1"/>
</dbReference>
<dbReference type="AlphaFoldDB" id="A0A9P0INE9"/>
<dbReference type="FunFam" id="3.40.50.720:FF:000084">
    <property type="entry name" value="Short-chain dehydrogenase reductase"/>
    <property type="match status" value="1"/>
</dbReference>
<keyword evidence="2" id="KW-0560">Oxidoreductase</keyword>
<name>A0A9P0INE9_9DIPT</name>
<evidence type="ECO:0000256" key="2">
    <source>
        <dbReference type="ARBA" id="ARBA00023002"/>
    </source>
</evidence>
<dbReference type="Proteomes" id="UP001153620">
    <property type="component" value="Chromosome 1"/>
</dbReference>
<dbReference type="PROSITE" id="PS00061">
    <property type="entry name" value="ADH_SHORT"/>
    <property type="match status" value="1"/>
</dbReference>
<evidence type="ECO:0000313" key="3">
    <source>
        <dbReference type="EMBL" id="CAH1712121.1"/>
    </source>
</evidence>
<protein>
    <recommendedName>
        <fullName evidence="5">Dehydrogenase/reductase SDR family member 4</fullName>
    </recommendedName>
</protein>
<dbReference type="GO" id="GO:0004090">
    <property type="term" value="F:carbonyl reductase (NADPH) activity"/>
    <property type="evidence" value="ECO:0007669"/>
    <property type="project" value="TreeGrafter"/>
</dbReference>
<dbReference type="PANTHER" id="PTHR43943">
    <property type="entry name" value="DEHYDROGENASE/REDUCTASE (SDR FAMILY) MEMBER 4"/>
    <property type="match status" value="1"/>
</dbReference>
<reference evidence="3" key="1">
    <citation type="submission" date="2022-01" db="EMBL/GenBank/DDBJ databases">
        <authorList>
            <person name="King R."/>
        </authorList>
    </citation>
    <scope>NUCLEOTIDE SEQUENCE</scope>
</reference>
<keyword evidence="4" id="KW-1185">Reference proteome</keyword>
<sequence>MFKRSLSAMSKNIGRRLDGKVCVVTASTEGIGFAIAKRLGSEGGKIVVSSRKQKSVDNAVEALKSHGVKDVIGTSCHVGNSEDRKRLFQTAIETFGRIDCLVSNAAVNPEVGSVTETSEKAWDKIFDINVKAAYLLSKEVKPFLQDSNGGSIIFVSSIGGYQPFDLLGAYSVSKTALFGLTKALALEVVNDNIRVNCVAPGVIETKFSSALYESETAKETTIQMIPMKRLGKVDEIAGVVAFLASDDASYMTGETIAAAGGMLSRL</sequence>
<dbReference type="InterPro" id="IPR002347">
    <property type="entry name" value="SDR_fam"/>
</dbReference>
<dbReference type="PANTHER" id="PTHR43943:SF2">
    <property type="entry name" value="DEHYDROGENASE_REDUCTASE 4"/>
    <property type="match status" value="1"/>
</dbReference>
<dbReference type="InterPro" id="IPR020904">
    <property type="entry name" value="Sc_DH/Rdtase_CS"/>
</dbReference>
<evidence type="ECO:0000256" key="1">
    <source>
        <dbReference type="ARBA" id="ARBA00006484"/>
    </source>
</evidence>
<dbReference type="PRINTS" id="PR00081">
    <property type="entry name" value="GDHRDH"/>
</dbReference>
<accession>A0A9P0INE9</accession>
<comment type="similarity">
    <text evidence="1">Belongs to the short-chain dehydrogenases/reductases (SDR) family.</text>
</comment>
<dbReference type="PRINTS" id="PR00080">
    <property type="entry name" value="SDRFAMILY"/>
</dbReference>
<organism evidence="3 4">
    <name type="scientific">Chironomus riparius</name>
    <dbReference type="NCBI Taxonomy" id="315576"/>
    <lineage>
        <taxon>Eukaryota</taxon>
        <taxon>Metazoa</taxon>
        <taxon>Ecdysozoa</taxon>
        <taxon>Arthropoda</taxon>
        <taxon>Hexapoda</taxon>
        <taxon>Insecta</taxon>
        <taxon>Pterygota</taxon>
        <taxon>Neoptera</taxon>
        <taxon>Endopterygota</taxon>
        <taxon>Diptera</taxon>
        <taxon>Nematocera</taxon>
        <taxon>Chironomoidea</taxon>
        <taxon>Chironomidae</taxon>
        <taxon>Chironominae</taxon>
        <taxon>Chironomus</taxon>
    </lineage>
</organism>
<dbReference type="SUPFAM" id="SSF51735">
    <property type="entry name" value="NAD(P)-binding Rossmann-fold domains"/>
    <property type="match status" value="1"/>
</dbReference>
<gene>
    <name evidence="3" type="ORF">CHIRRI_LOCUS2388</name>
</gene>
<reference evidence="3" key="2">
    <citation type="submission" date="2022-10" db="EMBL/GenBank/DDBJ databases">
        <authorList>
            <consortium name="ENA_rothamsted_submissions"/>
            <consortium name="culmorum"/>
            <person name="King R."/>
        </authorList>
    </citation>
    <scope>NUCLEOTIDE SEQUENCE</scope>
</reference>
<proteinExistence type="inferred from homology"/>
<dbReference type="Gene3D" id="3.40.50.720">
    <property type="entry name" value="NAD(P)-binding Rossmann-like Domain"/>
    <property type="match status" value="1"/>
</dbReference>
<dbReference type="NCBIfam" id="NF005559">
    <property type="entry name" value="PRK07231.1"/>
    <property type="match status" value="1"/>
</dbReference>
<evidence type="ECO:0000313" key="4">
    <source>
        <dbReference type="Proteomes" id="UP001153620"/>
    </source>
</evidence>
<dbReference type="InterPro" id="IPR036291">
    <property type="entry name" value="NAD(P)-bd_dom_sf"/>
</dbReference>